<sequence length="37" mass="4143">MHITLNLQLLAFTHKHINPSGAWDSISLEINKNTLGN</sequence>
<dbReference type="EMBL" id="GBXM01092911">
    <property type="protein sequence ID" value="JAH15666.1"/>
    <property type="molecule type" value="Transcribed_RNA"/>
</dbReference>
<proteinExistence type="predicted"/>
<organism evidence="1">
    <name type="scientific">Anguilla anguilla</name>
    <name type="common">European freshwater eel</name>
    <name type="synonym">Muraena anguilla</name>
    <dbReference type="NCBI Taxonomy" id="7936"/>
    <lineage>
        <taxon>Eukaryota</taxon>
        <taxon>Metazoa</taxon>
        <taxon>Chordata</taxon>
        <taxon>Craniata</taxon>
        <taxon>Vertebrata</taxon>
        <taxon>Euteleostomi</taxon>
        <taxon>Actinopterygii</taxon>
        <taxon>Neopterygii</taxon>
        <taxon>Teleostei</taxon>
        <taxon>Anguilliformes</taxon>
        <taxon>Anguillidae</taxon>
        <taxon>Anguilla</taxon>
    </lineage>
</organism>
<dbReference type="AlphaFoldDB" id="A0A0E9QFL1"/>
<reference evidence="1" key="1">
    <citation type="submission" date="2014-11" db="EMBL/GenBank/DDBJ databases">
        <authorList>
            <person name="Amaro Gonzalez C."/>
        </authorList>
    </citation>
    <scope>NUCLEOTIDE SEQUENCE</scope>
</reference>
<evidence type="ECO:0000313" key="1">
    <source>
        <dbReference type="EMBL" id="JAH15666.1"/>
    </source>
</evidence>
<reference evidence="1" key="2">
    <citation type="journal article" date="2015" name="Fish Shellfish Immunol.">
        <title>Early steps in the European eel (Anguilla anguilla)-Vibrio vulnificus interaction in the gills: Role of the RtxA13 toxin.</title>
        <authorList>
            <person name="Callol A."/>
            <person name="Pajuelo D."/>
            <person name="Ebbesson L."/>
            <person name="Teles M."/>
            <person name="MacKenzie S."/>
            <person name="Amaro C."/>
        </authorList>
    </citation>
    <scope>NUCLEOTIDE SEQUENCE</scope>
</reference>
<accession>A0A0E9QFL1</accession>
<protein>
    <submittedName>
        <fullName evidence="1">Uncharacterized protein</fullName>
    </submittedName>
</protein>
<name>A0A0E9QFL1_ANGAN</name>